<dbReference type="STRING" id="1925591.BI308_18995"/>
<organism evidence="5 6">
    <name type="scientific">Roseofilum reptotaenium AO1-A</name>
    <dbReference type="NCBI Taxonomy" id="1925591"/>
    <lineage>
        <taxon>Bacteria</taxon>
        <taxon>Bacillati</taxon>
        <taxon>Cyanobacteriota</taxon>
        <taxon>Cyanophyceae</taxon>
        <taxon>Desertifilales</taxon>
        <taxon>Desertifilaceae</taxon>
        <taxon>Roseofilum</taxon>
    </lineage>
</organism>
<evidence type="ECO:0000256" key="3">
    <source>
        <dbReference type="PROSITE-ProRule" id="PRU00339"/>
    </source>
</evidence>
<accession>A0A1L9QN19</accession>
<dbReference type="InterPro" id="IPR011990">
    <property type="entry name" value="TPR-like_helical_dom_sf"/>
</dbReference>
<dbReference type="PANTHER" id="PTHR44943:SF8">
    <property type="entry name" value="TPR REPEAT-CONTAINING PROTEIN MJ0263"/>
    <property type="match status" value="1"/>
</dbReference>
<evidence type="ECO:0000256" key="4">
    <source>
        <dbReference type="SAM" id="MobiDB-lite"/>
    </source>
</evidence>
<dbReference type="Proteomes" id="UP000183940">
    <property type="component" value="Unassembled WGS sequence"/>
</dbReference>
<feature type="region of interest" description="Disordered" evidence="4">
    <location>
        <begin position="161"/>
        <end position="336"/>
    </location>
</feature>
<gene>
    <name evidence="5" type="ORF">BI308_18995</name>
</gene>
<keyword evidence="1" id="KW-0677">Repeat</keyword>
<dbReference type="Pfam" id="PF13432">
    <property type="entry name" value="TPR_16"/>
    <property type="match status" value="1"/>
</dbReference>
<feature type="compositionally biased region" description="Pro residues" evidence="4">
    <location>
        <begin position="169"/>
        <end position="186"/>
    </location>
</feature>
<dbReference type="InterPro" id="IPR051685">
    <property type="entry name" value="Ycf3/AcsC/BcsC/TPR_MFPF"/>
</dbReference>
<feature type="repeat" description="TPR" evidence="3">
    <location>
        <begin position="494"/>
        <end position="527"/>
    </location>
</feature>
<proteinExistence type="predicted"/>
<dbReference type="PROSITE" id="PS50005">
    <property type="entry name" value="TPR"/>
    <property type="match status" value="4"/>
</dbReference>
<protein>
    <submittedName>
        <fullName evidence="5">Uncharacterized protein</fullName>
    </submittedName>
</protein>
<dbReference type="EMBL" id="MLAW01000040">
    <property type="protein sequence ID" value="OJJ22740.1"/>
    <property type="molecule type" value="Genomic_DNA"/>
</dbReference>
<dbReference type="AlphaFoldDB" id="A0A1L9QN19"/>
<feature type="compositionally biased region" description="Low complexity" evidence="4">
    <location>
        <begin position="280"/>
        <end position="324"/>
    </location>
</feature>
<dbReference type="PROSITE" id="PS50293">
    <property type="entry name" value="TPR_REGION"/>
    <property type="match status" value="2"/>
</dbReference>
<sequence length="579" mass="63854">MQQDGEIMRQLWQWFKSLLGQIFNPGGKILTGSSTESDLHQSSSAEVLPRLSEADYEFLFRQLMEGVDQGWPAERVGLFFEKLGDRTNSDQWLDWLREYRARLLGGRAAQTQQAAQMMKVGEMVRSLPKWQPVGEATYEIGLQLRLRSQGNSLWEYMTPSVTVNSPSTVPDPTPSEPLSETPPPQNPALDVVASPPPSETPPEKVDTVDVEASDSKSSPLFYPEVVSDLWADPPETPVPEPVSETPPETPVPEPVSETPPETPVPEPVSETPPETPVPEPVSEAPPEAPVPESVSEAPPEAPVPESVSETPPETPVPESVSETPPETPVPEPVSETPSEVATSIEDYIRQQPVINLAYTAHGKQWTETVSLNELLEKLTEMPNLMGQFSQQVGINSQNPEEIVEAIYQQLYQIYQQHQANGTVDEATILFNQGMQQAKGGQYANAIATWDRALSQEPGLYKAWLNRGNALVMLRQPQAAIESYEKALELQPGLYEAWGNKGVALLNLGKYGEAIAAFDEALKLKSDYHEAWDNRGLALRELGQIEEAIESFDRAISINSNDPSALKHQVETLKMRGSQG</sequence>
<comment type="caution">
    <text evidence="5">The sequence shown here is derived from an EMBL/GenBank/DDBJ whole genome shotgun (WGS) entry which is preliminary data.</text>
</comment>
<dbReference type="Gene3D" id="1.25.40.10">
    <property type="entry name" value="Tetratricopeptide repeat domain"/>
    <property type="match status" value="2"/>
</dbReference>
<feature type="repeat" description="TPR" evidence="3">
    <location>
        <begin position="460"/>
        <end position="493"/>
    </location>
</feature>
<dbReference type="Pfam" id="PF13174">
    <property type="entry name" value="TPR_6"/>
    <property type="match status" value="1"/>
</dbReference>
<dbReference type="SUPFAM" id="SSF48452">
    <property type="entry name" value="TPR-like"/>
    <property type="match status" value="1"/>
</dbReference>
<reference evidence="5" key="1">
    <citation type="submission" date="2016-10" db="EMBL/GenBank/DDBJ databases">
        <title>CRISPR-Cas defence system in Roseofilum reptotaenium: evidence of a bacteriophage-cyanobacterium arms race in the coral black band disease.</title>
        <authorList>
            <person name="Buerger P."/>
            <person name="Wood-Charlson E.M."/>
            <person name="Weynberg K.D."/>
            <person name="Willis B."/>
            <person name="Van Oppen M.J."/>
        </authorList>
    </citation>
    <scope>NUCLEOTIDE SEQUENCE [LARGE SCALE GENOMIC DNA]</scope>
    <source>
        <strain evidence="5">AO1-A</strain>
    </source>
</reference>
<dbReference type="SMART" id="SM00028">
    <property type="entry name" value="TPR"/>
    <property type="match status" value="4"/>
</dbReference>
<evidence type="ECO:0000256" key="2">
    <source>
        <dbReference type="ARBA" id="ARBA00022803"/>
    </source>
</evidence>
<evidence type="ECO:0000256" key="1">
    <source>
        <dbReference type="ARBA" id="ARBA00022737"/>
    </source>
</evidence>
<feature type="repeat" description="TPR" evidence="3">
    <location>
        <begin position="426"/>
        <end position="459"/>
    </location>
</feature>
<evidence type="ECO:0000313" key="5">
    <source>
        <dbReference type="EMBL" id="OJJ22740.1"/>
    </source>
</evidence>
<dbReference type="Pfam" id="PF00515">
    <property type="entry name" value="TPR_1"/>
    <property type="match status" value="1"/>
</dbReference>
<keyword evidence="2 3" id="KW-0802">TPR repeat</keyword>
<dbReference type="PANTHER" id="PTHR44943">
    <property type="entry name" value="CELLULOSE SYNTHASE OPERON PROTEIN C"/>
    <property type="match status" value="1"/>
</dbReference>
<keyword evidence="6" id="KW-1185">Reference proteome</keyword>
<feature type="repeat" description="TPR" evidence="3">
    <location>
        <begin position="528"/>
        <end position="561"/>
    </location>
</feature>
<name>A0A1L9QN19_9CYAN</name>
<dbReference type="InterPro" id="IPR019734">
    <property type="entry name" value="TPR_rpt"/>
</dbReference>
<evidence type="ECO:0000313" key="6">
    <source>
        <dbReference type="Proteomes" id="UP000183940"/>
    </source>
</evidence>